<dbReference type="AlphaFoldDB" id="A0A059CKV6"/>
<evidence type="ECO:0000313" key="1">
    <source>
        <dbReference type="EMBL" id="KCW79103.1"/>
    </source>
</evidence>
<sequence length="104" mass="12331">MPTDQKMITRAIAFQVSRKSTKKKILSRTYYPKTSRSYQKAPLPSVIIWHNTSIKQNWQTPHSPLLKENGENMNFVNQRMNTESQNKFDPWRSMYKYHPLAVCI</sequence>
<dbReference type="Gramene" id="KCW79103">
    <property type="protein sequence ID" value="KCW79103"/>
    <property type="gene ID" value="EUGRSUZ_C00547"/>
</dbReference>
<organism evidence="1">
    <name type="scientific">Eucalyptus grandis</name>
    <name type="common">Flooded gum</name>
    <dbReference type="NCBI Taxonomy" id="71139"/>
    <lineage>
        <taxon>Eukaryota</taxon>
        <taxon>Viridiplantae</taxon>
        <taxon>Streptophyta</taxon>
        <taxon>Embryophyta</taxon>
        <taxon>Tracheophyta</taxon>
        <taxon>Spermatophyta</taxon>
        <taxon>Magnoliopsida</taxon>
        <taxon>eudicotyledons</taxon>
        <taxon>Gunneridae</taxon>
        <taxon>Pentapetalae</taxon>
        <taxon>rosids</taxon>
        <taxon>malvids</taxon>
        <taxon>Myrtales</taxon>
        <taxon>Myrtaceae</taxon>
        <taxon>Myrtoideae</taxon>
        <taxon>Eucalypteae</taxon>
        <taxon>Eucalyptus</taxon>
    </lineage>
</organism>
<gene>
    <name evidence="1" type="ORF">EUGRSUZ_C00547</name>
</gene>
<dbReference type="EMBL" id="KK198755">
    <property type="protein sequence ID" value="KCW79103.1"/>
    <property type="molecule type" value="Genomic_DNA"/>
</dbReference>
<accession>A0A059CKV6</accession>
<protein>
    <submittedName>
        <fullName evidence="1">Uncharacterized protein</fullName>
    </submittedName>
</protein>
<dbReference type="InParanoid" id="A0A059CKV6"/>
<name>A0A059CKV6_EUCGR</name>
<proteinExistence type="predicted"/>
<reference evidence="1" key="1">
    <citation type="submission" date="2013-07" db="EMBL/GenBank/DDBJ databases">
        <title>The genome of Eucalyptus grandis.</title>
        <authorList>
            <person name="Schmutz J."/>
            <person name="Hayes R."/>
            <person name="Myburg A."/>
            <person name="Tuskan G."/>
            <person name="Grattapaglia D."/>
            <person name="Rokhsar D.S."/>
        </authorList>
    </citation>
    <scope>NUCLEOTIDE SEQUENCE</scope>
    <source>
        <tissue evidence="1">Leaf extractions</tissue>
    </source>
</reference>